<dbReference type="Gramene" id="TraesWEE_scaffold_044487_01G000500.1">
    <property type="protein sequence ID" value="TraesWEE_scaffold_044487_01G000500.1"/>
    <property type="gene ID" value="TraesWEE_scaffold_044487_01G000500"/>
</dbReference>
<dbReference type="InterPro" id="IPR053197">
    <property type="entry name" value="F-box_SCFL_complex_component"/>
</dbReference>
<sequence>MSCPVDMFGPLPDEVLCHVLSFLPSREAVQTCCLARRWSHLWKSVPAIRVRGEGAKFLLFVNNLIFERNLGSAPPLHSLEIDADVEVRLACSYCKLLDCDCNFDDYRHRREVNAQVDDWVRHALRAGRARSLRACFGETRWKPRRALPFASPHLTTIHLDAVCLRGGQLDFSCCPALLRLDLVLCSLHGDALVSPSLERLAINDCHTDIFQDPNAPDERFHMSLSTPRLRFVEISDNYDKEQFLEMAPWLTEESISYY</sequence>
<dbReference type="CDD" id="cd22160">
    <property type="entry name" value="F-box_AtFBL13-like"/>
    <property type="match status" value="1"/>
</dbReference>
<dbReference type="Gramene" id="TraesCS3A03G0193900.1">
    <property type="protein sequence ID" value="TraesCS3A03G0193900.1.CDS1"/>
    <property type="gene ID" value="TraesCS3A03G0193900"/>
</dbReference>
<dbReference type="Gramene" id="TraesNOR3A03G01354430.1">
    <property type="protein sequence ID" value="TraesNOR3A03G01354430.1.CDS1"/>
    <property type="gene ID" value="TraesNOR3A03G01354430"/>
</dbReference>
<dbReference type="PANTHER" id="PTHR34223">
    <property type="entry name" value="OS11G0201299 PROTEIN"/>
    <property type="match status" value="1"/>
</dbReference>
<dbReference type="EnsemblPlants" id="TraesCS3A02G087600.1">
    <property type="protein sequence ID" value="TraesCS3A02G087600.1.cds1"/>
    <property type="gene ID" value="TraesCS3A02G087600"/>
</dbReference>
<dbReference type="AlphaFoldDB" id="A0A3B6EB18"/>
<dbReference type="Proteomes" id="UP000019116">
    <property type="component" value="Chromosome 3A"/>
</dbReference>
<dbReference type="Gene3D" id="1.20.1280.50">
    <property type="match status" value="1"/>
</dbReference>
<proteinExistence type="predicted"/>
<dbReference type="Gramene" id="TraesRN3B0100232400.1">
    <property type="protein sequence ID" value="TraesRN3B0100232400.1"/>
    <property type="gene ID" value="TraesRN3B0100232400"/>
</dbReference>
<name>A0A3B6EB18_WHEAT</name>
<protein>
    <recommendedName>
        <fullName evidence="1">F-box domain-containing protein</fullName>
    </recommendedName>
</protein>
<accession>A0A3B6EB18</accession>
<feature type="domain" description="F-box" evidence="1">
    <location>
        <begin position="11"/>
        <end position="46"/>
    </location>
</feature>
<dbReference type="InterPro" id="IPR053781">
    <property type="entry name" value="F-box_AtFBL13-like"/>
</dbReference>
<dbReference type="Gramene" id="TraesROB_scaffold_055223_01G000100.1">
    <property type="protein sequence ID" value="TraesROB_scaffold_055223_01G000100.1"/>
    <property type="gene ID" value="TraesROB_scaffold_055223_01G000100"/>
</dbReference>
<dbReference type="Gramene" id="TraesCS3A02G087600.1">
    <property type="protein sequence ID" value="TraesCS3A02G087600.1.cds1"/>
    <property type="gene ID" value="TraesCS3A02G087600"/>
</dbReference>
<keyword evidence="3" id="KW-1185">Reference proteome</keyword>
<reference evidence="2" key="2">
    <citation type="submission" date="2018-10" db="UniProtKB">
        <authorList>
            <consortium name="EnsemblPlants"/>
        </authorList>
    </citation>
    <scope>IDENTIFICATION</scope>
</reference>
<evidence type="ECO:0000313" key="2">
    <source>
        <dbReference type="EnsemblPlants" id="TraesCS3A02G087600.1.cds1"/>
    </source>
</evidence>
<dbReference type="InterPro" id="IPR036047">
    <property type="entry name" value="F-box-like_dom_sf"/>
</dbReference>
<evidence type="ECO:0000313" key="3">
    <source>
        <dbReference type="Proteomes" id="UP000019116"/>
    </source>
</evidence>
<dbReference type="STRING" id="4565.A0A3B6EB18"/>
<dbReference type="PANTHER" id="PTHR34223:SF72">
    <property type="entry name" value="F-BOX DOMAIN-CONTAINING PROTEIN"/>
    <property type="match status" value="1"/>
</dbReference>
<dbReference type="Gramene" id="TraesSTA3A03G01325770.1">
    <property type="protein sequence ID" value="TraesSTA3A03G01325770.1.CDS1"/>
    <property type="gene ID" value="TraesSTA3A03G01325770"/>
</dbReference>
<dbReference type="InterPro" id="IPR001810">
    <property type="entry name" value="F-box_dom"/>
</dbReference>
<dbReference type="Pfam" id="PF00646">
    <property type="entry name" value="F-box"/>
    <property type="match status" value="1"/>
</dbReference>
<evidence type="ECO:0000259" key="1">
    <source>
        <dbReference type="Pfam" id="PF00646"/>
    </source>
</evidence>
<dbReference type="OrthoDB" id="696377at2759"/>
<organism evidence="2">
    <name type="scientific">Triticum aestivum</name>
    <name type="common">Wheat</name>
    <dbReference type="NCBI Taxonomy" id="4565"/>
    <lineage>
        <taxon>Eukaryota</taxon>
        <taxon>Viridiplantae</taxon>
        <taxon>Streptophyta</taxon>
        <taxon>Embryophyta</taxon>
        <taxon>Tracheophyta</taxon>
        <taxon>Spermatophyta</taxon>
        <taxon>Magnoliopsida</taxon>
        <taxon>Liliopsida</taxon>
        <taxon>Poales</taxon>
        <taxon>Poaceae</taxon>
        <taxon>BOP clade</taxon>
        <taxon>Pooideae</taxon>
        <taxon>Triticodae</taxon>
        <taxon>Triticeae</taxon>
        <taxon>Triticinae</taxon>
        <taxon>Triticum</taxon>
    </lineage>
</organism>
<dbReference type="SUPFAM" id="SSF81383">
    <property type="entry name" value="F-box domain"/>
    <property type="match status" value="1"/>
</dbReference>
<dbReference type="Gramene" id="TraesJAG3A03G01343670.1">
    <property type="protein sequence ID" value="TraesJAG3A03G01343670.1.CDS1"/>
    <property type="gene ID" value="TraesJAG3A03G01343670"/>
</dbReference>
<reference evidence="2" key="1">
    <citation type="submission" date="2018-08" db="EMBL/GenBank/DDBJ databases">
        <authorList>
            <person name="Rossello M."/>
        </authorList>
    </citation>
    <scope>NUCLEOTIDE SEQUENCE [LARGE SCALE GENOMIC DNA]</scope>
    <source>
        <strain evidence="2">cv. Chinese Spring</strain>
    </source>
</reference>
<dbReference type="Gramene" id="TraesLDM3A03G01337030.1">
    <property type="protein sequence ID" value="TraesLDM3A03G01337030.1.CDS1"/>
    <property type="gene ID" value="TraesLDM3A03G01337030"/>
</dbReference>